<dbReference type="OrthoDB" id="1937086at2759"/>
<dbReference type="Pfam" id="PF03106">
    <property type="entry name" value="WRKY"/>
    <property type="match status" value="1"/>
</dbReference>
<dbReference type="FunFam" id="2.20.25.80:FF:000005">
    <property type="entry name" value="probable WRKY transcription factor 14"/>
    <property type="match status" value="1"/>
</dbReference>
<evidence type="ECO:0000256" key="6">
    <source>
        <dbReference type="ARBA" id="ARBA00059805"/>
    </source>
</evidence>
<accession>A0A8J5GHL8</accession>
<dbReference type="AlphaFoldDB" id="A0A8J5GHL8"/>
<dbReference type="SMART" id="SM00774">
    <property type="entry name" value="WRKY"/>
    <property type="match status" value="1"/>
</dbReference>
<feature type="region of interest" description="Disordered" evidence="8">
    <location>
        <begin position="117"/>
        <end position="147"/>
    </location>
</feature>
<sequence length="334" mass="36012">MCDYFSQRMDGDLTDIVLTGGHLSNSGLDPFLDDDANWQVDQLLPNSDPFADLQVDPMLNPYVAAAAGGATGVDHGGFGDRFQLLPPPPPPKAVAAKVHQISLSPLLPKMITAGGPMAGAADRCGEEQISPRRATTPGNKRRKGQAKRVVYVPAPAAAAEGSNRPSGEVVPSDLWAWRKYGQKPIKGSPYPRGYYRCSSSKGCSARKQVERSRADPNMLVVTYTSEHNHPWPTQRNALAGSVRSSHHSKSTKPLPPPTDATATDPLINHPDAEALAPPDSTSPLVNEESGVCYKPMIPEANLQPDDFFSDLAELESEPMSLIFSKTDPLFSMFD</sequence>
<dbReference type="Proteomes" id="UP000734854">
    <property type="component" value="Unassembled WGS sequence"/>
</dbReference>
<reference evidence="10 11" key="1">
    <citation type="submission" date="2020-08" db="EMBL/GenBank/DDBJ databases">
        <title>Plant Genome Project.</title>
        <authorList>
            <person name="Zhang R.-G."/>
        </authorList>
    </citation>
    <scope>NUCLEOTIDE SEQUENCE [LARGE SCALE GENOMIC DNA]</scope>
    <source>
        <tissue evidence="10">Rhizome</tissue>
    </source>
</reference>
<keyword evidence="2" id="KW-0805">Transcription regulation</keyword>
<dbReference type="PANTHER" id="PTHR32096">
    <property type="entry name" value="WRKY TRANSCRIPTION FACTOR 30-RELATED-RELATED"/>
    <property type="match status" value="1"/>
</dbReference>
<keyword evidence="5" id="KW-0539">Nucleus</keyword>
<evidence type="ECO:0000313" key="10">
    <source>
        <dbReference type="EMBL" id="KAG6507737.1"/>
    </source>
</evidence>
<dbReference type="InterPro" id="IPR044810">
    <property type="entry name" value="WRKY_plant"/>
</dbReference>
<gene>
    <name evidence="10" type="ORF">ZIOFF_033088</name>
</gene>
<evidence type="ECO:0000256" key="8">
    <source>
        <dbReference type="SAM" id="MobiDB-lite"/>
    </source>
</evidence>
<dbReference type="InterPro" id="IPR003657">
    <property type="entry name" value="WRKY_dom"/>
</dbReference>
<name>A0A8J5GHL8_ZINOF</name>
<keyword evidence="11" id="KW-1185">Reference proteome</keyword>
<organism evidence="10 11">
    <name type="scientific">Zingiber officinale</name>
    <name type="common">Ginger</name>
    <name type="synonym">Amomum zingiber</name>
    <dbReference type="NCBI Taxonomy" id="94328"/>
    <lineage>
        <taxon>Eukaryota</taxon>
        <taxon>Viridiplantae</taxon>
        <taxon>Streptophyta</taxon>
        <taxon>Embryophyta</taxon>
        <taxon>Tracheophyta</taxon>
        <taxon>Spermatophyta</taxon>
        <taxon>Magnoliopsida</taxon>
        <taxon>Liliopsida</taxon>
        <taxon>Zingiberales</taxon>
        <taxon>Zingiberaceae</taxon>
        <taxon>Zingiber</taxon>
    </lineage>
</organism>
<evidence type="ECO:0000256" key="7">
    <source>
        <dbReference type="ARBA" id="ARBA00060761"/>
    </source>
</evidence>
<comment type="function">
    <text evidence="6">Transcription factor. Interacts specifically with the W box (5'-(T)TGAC[CT]-3'), a frequently occurring elicitor-responsive cis-acting element.</text>
</comment>
<comment type="caution">
    <text evidence="10">The sequence shown here is derived from an EMBL/GenBank/DDBJ whole genome shotgun (WGS) entry which is preliminary data.</text>
</comment>
<comment type="similarity">
    <text evidence="7">Belongs to the WRKY group II-e family.</text>
</comment>
<dbReference type="PROSITE" id="PS50811">
    <property type="entry name" value="WRKY"/>
    <property type="match status" value="1"/>
</dbReference>
<dbReference type="GO" id="GO:0005634">
    <property type="term" value="C:nucleus"/>
    <property type="evidence" value="ECO:0007669"/>
    <property type="project" value="UniProtKB-SubCell"/>
</dbReference>
<evidence type="ECO:0000256" key="1">
    <source>
        <dbReference type="ARBA" id="ARBA00004123"/>
    </source>
</evidence>
<evidence type="ECO:0000313" key="11">
    <source>
        <dbReference type="Proteomes" id="UP000734854"/>
    </source>
</evidence>
<dbReference type="GO" id="GO:0000976">
    <property type="term" value="F:transcription cis-regulatory region binding"/>
    <property type="evidence" value="ECO:0007669"/>
    <property type="project" value="TreeGrafter"/>
</dbReference>
<evidence type="ECO:0000256" key="3">
    <source>
        <dbReference type="ARBA" id="ARBA00023125"/>
    </source>
</evidence>
<protein>
    <recommendedName>
        <fullName evidence="9">WRKY domain-containing protein</fullName>
    </recommendedName>
</protein>
<evidence type="ECO:0000256" key="5">
    <source>
        <dbReference type="ARBA" id="ARBA00023242"/>
    </source>
</evidence>
<dbReference type="EMBL" id="JACMSC010000009">
    <property type="protein sequence ID" value="KAG6507737.1"/>
    <property type="molecule type" value="Genomic_DNA"/>
</dbReference>
<dbReference type="PANTHER" id="PTHR32096:SF18">
    <property type="entry name" value="DISEASE RESISTANCE PROTEIN RRS1B-RELATED"/>
    <property type="match status" value="1"/>
</dbReference>
<feature type="domain" description="WRKY" evidence="9">
    <location>
        <begin position="166"/>
        <end position="232"/>
    </location>
</feature>
<dbReference type="GO" id="GO:0003700">
    <property type="term" value="F:DNA-binding transcription factor activity"/>
    <property type="evidence" value="ECO:0007669"/>
    <property type="project" value="InterPro"/>
</dbReference>
<evidence type="ECO:0000256" key="4">
    <source>
        <dbReference type="ARBA" id="ARBA00023163"/>
    </source>
</evidence>
<comment type="subcellular location">
    <subcellularLocation>
        <location evidence="1">Nucleus</location>
    </subcellularLocation>
</comment>
<feature type="region of interest" description="Disordered" evidence="8">
    <location>
        <begin position="227"/>
        <end position="286"/>
    </location>
</feature>
<evidence type="ECO:0000259" key="9">
    <source>
        <dbReference type="PROSITE" id="PS50811"/>
    </source>
</evidence>
<keyword evidence="3" id="KW-0238">DNA-binding</keyword>
<proteinExistence type="inferred from homology"/>
<evidence type="ECO:0000256" key="2">
    <source>
        <dbReference type="ARBA" id="ARBA00023015"/>
    </source>
</evidence>
<keyword evidence="4" id="KW-0804">Transcription</keyword>